<keyword evidence="1" id="KW-0732">Signal</keyword>
<evidence type="ECO:0000313" key="3">
    <source>
        <dbReference type="Proteomes" id="UP000193409"/>
    </source>
</evidence>
<proteinExistence type="predicted"/>
<evidence type="ECO:0000256" key="1">
    <source>
        <dbReference type="SAM" id="SignalP"/>
    </source>
</evidence>
<protein>
    <submittedName>
        <fullName evidence="2">Uncharacterized protein</fullName>
    </submittedName>
</protein>
<dbReference type="AlphaFoldDB" id="A0A1Y5S9N6"/>
<dbReference type="OrthoDB" id="7877343at2"/>
<evidence type="ECO:0000313" key="2">
    <source>
        <dbReference type="EMBL" id="SLN35679.1"/>
    </source>
</evidence>
<gene>
    <name evidence="2" type="ORF">PSA7680_01679</name>
</gene>
<keyword evidence="3" id="KW-1185">Reference proteome</keyword>
<dbReference type="EMBL" id="FWFQ01000010">
    <property type="protein sequence ID" value="SLN35679.1"/>
    <property type="molecule type" value="Genomic_DNA"/>
</dbReference>
<feature type="signal peptide" evidence="1">
    <location>
        <begin position="1"/>
        <end position="21"/>
    </location>
</feature>
<dbReference type="RefSeq" id="WP_085868254.1">
    <property type="nucleotide sequence ID" value="NZ_FWFQ01000010.1"/>
</dbReference>
<accession>A0A1Y5S9N6</accession>
<name>A0A1Y5S9N6_9RHOB</name>
<sequence>MAALAAGALMMLAGAPTEAPAAPSRNSPENTRPAALRVRVSEPAVVIAGPAGYCVDLAASRQRDGEAFVLLGSCAAITQDARHREPAVRAVITASVSGLEAGYTIAQTLPSLERYFRSEEGRRILSRDGRAESIDVLETRTEGRVFYVRTRDLAQGAAAGGSAEYWRAFFDVDGHIVSASVLGTEAAPLSAQQGLSVLKSFVRKISRENRS</sequence>
<dbReference type="Proteomes" id="UP000193409">
    <property type="component" value="Unassembled WGS sequence"/>
</dbReference>
<reference evidence="2 3" key="1">
    <citation type="submission" date="2017-03" db="EMBL/GenBank/DDBJ databases">
        <authorList>
            <person name="Afonso C.L."/>
            <person name="Miller P.J."/>
            <person name="Scott M.A."/>
            <person name="Spackman E."/>
            <person name="Goraichik I."/>
            <person name="Dimitrov K.M."/>
            <person name="Suarez D.L."/>
            <person name="Swayne D.E."/>
        </authorList>
    </citation>
    <scope>NUCLEOTIDE SEQUENCE [LARGE SCALE GENOMIC DNA]</scope>
    <source>
        <strain evidence="2 3">CECT 7680</strain>
    </source>
</reference>
<organism evidence="2 3">
    <name type="scientific">Pseudoruegeria aquimaris</name>
    <dbReference type="NCBI Taxonomy" id="393663"/>
    <lineage>
        <taxon>Bacteria</taxon>
        <taxon>Pseudomonadati</taxon>
        <taxon>Pseudomonadota</taxon>
        <taxon>Alphaproteobacteria</taxon>
        <taxon>Rhodobacterales</taxon>
        <taxon>Roseobacteraceae</taxon>
        <taxon>Pseudoruegeria</taxon>
    </lineage>
</organism>
<feature type="chain" id="PRO_5012328329" evidence="1">
    <location>
        <begin position="22"/>
        <end position="211"/>
    </location>
</feature>